<reference evidence="2 3" key="1">
    <citation type="submission" date="2020-01" db="EMBL/GenBank/DDBJ databases">
        <title>Muricauda sediminis sp.nov. 40Bstr401.</title>
        <authorList>
            <person name="Xue Z."/>
            <person name="Zhu S."/>
            <person name="Ren N."/>
            <person name="Chen T."/>
            <person name="Chen X."/>
            <person name="Chen J."/>
            <person name="Yang J."/>
        </authorList>
    </citation>
    <scope>NUCLEOTIDE SEQUENCE [LARGE SCALE GENOMIC DNA]</scope>
    <source>
        <strain evidence="2 3">40Bstr401</strain>
    </source>
</reference>
<dbReference type="Pfam" id="PF21781">
    <property type="entry name" value="DUF6876"/>
    <property type="match status" value="1"/>
</dbReference>
<sequence>MSKDASRKESEAPTARELSETLGHFQATGTLYQLPICGTLYTDGIRYLAQTAKAYWLLTDASVMGKSLMDKSYFITVDFKRSTAAEREKIGYDATITYSDGNGNKLTQQHYQITDFPLDELRLYFVDNTLLLPSEY</sequence>
<organism evidence="2 3">
    <name type="scientific">Flagellimonas sediminis</name>
    <dbReference type="NCBI Taxonomy" id="2696468"/>
    <lineage>
        <taxon>Bacteria</taxon>
        <taxon>Pseudomonadati</taxon>
        <taxon>Bacteroidota</taxon>
        <taxon>Flavobacteriia</taxon>
        <taxon>Flavobacteriales</taxon>
        <taxon>Flavobacteriaceae</taxon>
        <taxon>Flagellimonas</taxon>
    </lineage>
</organism>
<accession>A0A6I5KQR1</accession>
<name>A0A6I5KQR1_9FLAO</name>
<feature type="domain" description="DUF6876" evidence="1">
    <location>
        <begin position="17"/>
        <end position="136"/>
    </location>
</feature>
<dbReference type="AlphaFoldDB" id="A0A6I5KQR1"/>
<gene>
    <name evidence="2" type="ORF">GTK07_07165</name>
</gene>
<dbReference type="Proteomes" id="UP000468707">
    <property type="component" value="Unassembled WGS sequence"/>
</dbReference>
<evidence type="ECO:0000313" key="2">
    <source>
        <dbReference type="EMBL" id="NDV43106.1"/>
    </source>
</evidence>
<evidence type="ECO:0000259" key="1">
    <source>
        <dbReference type="Pfam" id="PF21781"/>
    </source>
</evidence>
<dbReference type="EMBL" id="JAAAMI010000003">
    <property type="protein sequence ID" value="NDV43106.1"/>
    <property type="molecule type" value="Genomic_DNA"/>
</dbReference>
<dbReference type="RefSeq" id="WP_163634550.1">
    <property type="nucleotide sequence ID" value="NZ_JAAAMI010000003.1"/>
</dbReference>
<dbReference type="InterPro" id="IPR049241">
    <property type="entry name" value="DUF6876"/>
</dbReference>
<evidence type="ECO:0000313" key="3">
    <source>
        <dbReference type="Proteomes" id="UP000468707"/>
    </source>
</evidence>
<proteinExistence type="predicted"/>
<comment type="caution">
    <text evidence="2">The sequence shown here is derived from an EMBL/GenBank/DDBJ whole genome shotgun (WGS) entry which is preliminary data.</text>
</comment>
<keyword evidence="3" id="KW-1185">Reference proteome</keyword>
<protein>
    <recommendedName>
        <fullName evidence="1">DUF6876 domain-containing protein</fullName>
    </recommendedName>
</protein>